<feature type="compositionally biased region" description="Polar residues" evidence="1">
    <location>
        <begin position="87"/>
        <end position="109"/>
    </location>
</feature>
<evidence type="ECO:0000313" key="2">
    <source>
        <dbReference type="EMBL" id="CAK9199957.1"/>
    </source>
</evidence>
<reference evidence="2" key="1">
    <citation type="submission" date="2024-02" db="EMBL/GenBank/DDBJ databases">
        <authorList>
            <consortium name="ELIXIR-Norway"/>
            <consortium name="Elixir Norway"/>
        </authorList>
    </citation>
    <scope>NUCLEOTIDE SEQUENCE</scope>
</reference>
<dbReference type="Proteomes" id="UP001497512">
    <property type="component" value="Chromosome 12"/>
</dbReference>
<keyword evidence="3" id="KW-1185">Reference proteome</keyword>
<evidence type="ECO:0000313" key="3">
    <source>
        <dbReference type="Proteomes" id="UP001497512"/>
    </source>
</evidence>
<name>A0ABP0TM27_9BRYO</name>
<gene>
    <name evidence="2" type="ORF">CSSPTR1EN2_LOCUS5196</name>
</gene>
<proteinExistence type="predicted"/>
<protein>
    <submittedName>
        <fullName evidence="2">Uncharacterized protein</fullName>
    </submittedName>
</protein>
<dbReference type="EMBL" id="OZ019904">
    <property type="protein sequence ID" value="CAK9199957.1"/>
    <property type="molecule type" value="Genomic_DNA"/>
</dbReference>
<sequence length="151" mass="16011">MGPDASSLASAMSSHNEISQLLGSDSEMPPRCHSLYHCSCPSCSQRGLAAFLELQRAVSIDPGLLQFLSFATFECHIKTGPCSYANPPTSSGNKLPCQTPSSSISSQNAEVRRGRRSACDLQSKARDVKPAVSERAYRVAESAISSGSVNS</sequence>
<evidence type="ECO:0000256" key="1">
    <source>
        <dbReference type="SAM" id="MobiDB-lite"/>
    </source>
</evidence>
<organism evidence="2 3">
    <name type="scientific">Sphagnum troendelagicum</name>
    <dbReference type="NCBI Taxonomy" id="128251"/>
    <lineage>
        <taxon>Eukaryota</taxon>
        <taxon>Viridiplantae</taxon>
        <taxon>Streptophyta</taxon>
        <taxon>Embryophyta</taxon>
        <taxon>Bryophyta</taxon>
        <taxon>Sphagnophytina</taxon>
        <taxon>Sphagnopsida</taxon>
        <taxon>Sphagnales</taxon>
        <taxon>Sphagnaceae</taxon>
        <taxon>Sphagnum</taxon>
    </lineage>
</organism>
<feature type="region of interest" description="Disordered" evidence="1">
    <location>
        <begin position="87"/>
        <end position="123"/>
    </location>
</feature>
<accession>A0ABP0TM27</accession>